<feature type="domain" description="Glycosyl transferase family 1" evidence="2">
    <location>
        <begin position="242"/>
        <end position="410"/>
    </location>
</feature>
<accession>A0A4R5U472</accession>
<evidence type="ECO:0000259" key="3">
    <source>
        <dbReference type="Pfam" id="PF13439"/>
    </source>
</evidence>
<reference evidence="4 5" key="1">
    <citation type="submission" date="2019-03" db="EMBL/GenBank/DDBJ databases">
        <title>Luteimonas zhaokaii sp.nov., isolated from the rectal contents of Plateau pika in Yushu, Qinghai Province, China.</title>
        <authorList>
            <person name="Zhang G."/>
        </authorList>
    </citation>
    <scope>NUCLEOTIDE SEQUENCE [LARGE SCALE GENOMIC DNA]</scope>
    <source>
        <strain evidence="4 5">B9</strain>
    </source>
</reference>
<feature type="region of interest" description="Disordered" evidence="1">
    <location>
        <begin position="19"/>
        <end position="53"/>
    </location>
</feature>
<dbReference type="InterPro" id="IPR001296">
    <property type="entry name" value="Glyco_trans_1"/>
</dbReference>
<dbReference type="Pfam" id="PF00534">
    <property type="entry name" value="Glycos_transf_1"/>
    <property type="match status" value="1"/>
</dbReference>
<dbReference type="AlphaFoldDB" id="A0A4R5U472"/>
<proteinExistence type="predicted"/>
<dbReference type="InterPro" id="IPR028098">
    <property type="entry name" value="Glyco_trans_4-like_N"/>
</dbReference>
<evidence type="ECO:0000313" key="4">
    <source>
        <dbReference type="EMBL" id="TDK28507.1"/>
    </source>
</evidence>
<dbReference type="InterPro" id="IPR050194">
    <property type="entry name" value="Glycosyltransferase_grp1"/>
</dbReference>
<organism evidence="4 5">
    <name type="scientific">Luteimonas aestuarii</name>
    <dbReference type="NCBI Taxonomy" id="453837"/>
    <lineage>
        <taxon>Bacteria</taxon>
        <taxon>Pseudomonadati</taxon>
        <taxon>Pseudomonadota</taxon>
        <taxon>Gammaproteobacteria</taxon>
        <taxon>Lysobacterales</taxon>
        <taxon>Lysobacteraceae</taxon>
        <taxon>Luteimonas</taxon>
    </lineage>
</organism>
<protein>
    <submittedName>
        <fullName evidence="4">Glycosyltransferase</fullName>
    </submittedName>
</protein>
<evidence type="ECO:0000256" key="1">
    <source>
        <dbReference type="SAM" id="MobiDB-lite"/>
    </source>
</evidence>
<feature type="domain" description="Glycosyltransferase subfamily 4-like N-terminal" evidence="3">
    <location>
        <begin position="79"/>
        <end position="235"/>
    </location>
</feature>
<gene>
    <name evidence="4" type="ORF">E2F46_01050</name>
</gene>
<evidence type="ECO:0000259" key="2">
    <source>
        <dbReference type="Pfam" id="PF00534"/>
    </source>
</evidence>
<comment type="caution">
    <text evidence="4">The sequence shown here is derived from an EMBL/GenBank/DDBJ whole genome shotgun (WGS) entry which is preliminary data.</text>
</comment>
<dbReference type="Proteomes" id="UP000294796">
    <property type="component" value="Unassembled WGS sequence"/>
</dbReference>
<dbReference type="EMBL" id="SMTF01000001">
    <property type="protein sequence ID" value="TDK28507.1"/>
    <property type="molecule type" value="Genomic_DNA"/>
</dbReference>
<dbReference type="PANTHER" id="PTHR45947:SF3">
    <property type="entry name" value="SULFOQUINOVOSYL TRANSFERASE SQD2"/>
    <property type="match status" value="1"/>
</dbReference>
<keyword evidence="4" id="KW-0808">Transferase</keyword>
<sequence length="436" mass="47368">MRHGLRPASPVLRCVDAAARPRTADRHRRSCLPPQQRRKGMRPATPAVVGPDARVSTFPPRMSFTPPSRILHVVDTLEFGGLERVVADLAIAQAAQGRQVEVFSLNDTRGFRPMLEAAGVPVVVGAKRGTLDLRMLSALRHNVSSNAVQVVHTHNFVPNYYAALATRFVAHPPALVNTCHNMGTRLSNRRLRWLYRWSLRHTARIALVGRQVRDRLVETGVAEPGKADVVLNGVPVPATTGDRDAARDRLGIPRDALLLGSVGRLVALKNHRLLLDAMPGLLAKHPRLHAVIVGDGPLQPELQRQIDGLGLARHIHLAGPRNDVQALLPAFDVFVLPSRTEGLSIALLEACAAGLAVVATDVGGNGEIIADQSTGRLVPSDDLPALQDAVGALLHDRDGRRRLGGAAREWVRMHGSVDAMRQNYDTVYARALDARR</sequence>
<dbReference type="Gene3D" id="3.40.50.2000">
    <property type="entry name" value="Glycogen Phosphorylase B"/>
    <property type="match status" value="2"/>
</dbReference>
<dbReference type="SUPFAM" id="SSF53756">
    <property type="entry name" value="UDP-Glycosyltransferase/glycogen phosphorylase"/>
    <property type="match status" value="1"/>
</dbReference>
<feature type="compositionally biased region" description="Basic residues" evidence="1">
    <location>
        <begin position="25"/>
        <end position="41"/>
    </location>
</feature>
<dbReference type="OrthoDB" id="5290958at2"/>
<evidence type="ECO:0000313" key="5">
    <source>
        <dbReference type="Proteomes" id="UP000294796"/>
    </source>
</evidence>
<keyword evidence="5" id="KW-1185">Reference proteome</keyword>
<dbReference type="PANTHER" id="PTHR45947">
    <property type="entry name" value="SULFOQUINOVOSYL TRANSFERASE SQD2"/>
    <property type="match status" value="1"/>
</dbReference>
<name>A0A4R5U472_9GAMM</name>
<dbReference type="Pfam" id="PF13439">
    <property type="entry name" value="Glyco_transf_4"/>
    <property type="match status" value="1"/>
</dbReference>
<dbReference type="GO" id="GO:0016758">
    <property type="term" value="F:hexosyltransferase activity"/>
    <property type="evidence" value="ECO:0007669"/>
    <property type="project" value="TreeGrafter"/>
</dbReference>